<protein>
    <submittedName>
        <fullName evidence="2">Uma2 family endonuclease</fullName>
    </submittedName>
</protein>
<dbReference type="InterPro" id="IPR011335">
    <property type="entry name" value="Restrct_endonuc-II-like"/>
</dbReference>
<evidence type="ECO:0000313" key="3">
    <source>
        <dbReference type="Proteomes" id="UP000320813"/>
    </source>
</evidence>
<feature type="domain" description="Putative restriction endonuclease" evidence="1">
    <location>
        <begin position="42"/>
        <end position="181"/>
    </location>
</feature>
<dbReference type="Pfam" id="PF05685">
    <property type="entry name" value="Uma2"/>
    <property type="match status" value="1"/>
</dbReference>
<dbReference type="AlphaFoldDB" id="A0A519BBW1"/>
<dbReference type="CDD" id="cd06260">
    <property type="entry name" value="DUF820-like"/>
    <property type="match status" value="1"/>
</dbReference>
<gene>
    <name evidence="2" type="ORF">EVJ47_00320</name>
</gene>
<reference evidence="2 3" key="1">
    <citation type="submission" date="2019-01" db="EMBL/GenBank/DDBJ databases">
        <title>Insights into ecological role of a new deltaproteobacterial order Candidatus Sinidesulfobacterales (Sva0485) by metagenomics and metatranscriptomics.</title>
        <authorList>
            <person name="Tan S."/>
            <person name="Liu J."/>
            <person name="Fang Y."/>
            <person name="Hedlund B.P."/>
            <person name="Lian Z.H."/>
            <person name="Huang L.Y."/>
            <person name="Li J.T."/>
            <person name="Huang L.N."/>
            <person name="Li W.J."/>
            <person name="Jiang H.C."/>
            <person name="Dong H.L."/>
            <person name="Shu W.S."/>
        </authorList>
    </citation>
    <scope>NUCLEOTIDE SEQUENCE [LARGE SCALE GENOMIC DNA]</scope>
    <source>
        <strain evidence="2">AP3</strain>
    </source>
</reference>
<name>A0A519BBW1_9DELT</name>
<dbReference type="Gene3D" id="3.90.1570.10">
    <property type="entry name" value="tt1808, chain A"/>
    <property type="match status" value="1"/>
</dbReference>
<keyword evidence="2" id="KW-0540">Nuclease</keyword>
<dbReference type="Proteomes" id="UP000320813">
    <property type="component" value="Unassembled WGS sequence"/>
</dbReference>
<evidence type="ECO:0000259" key="1">
    <source>
        <dbReference type="Pfam" id="PF05685"/>
    </source>
</evidence>
<organism evidence="2 3">
    <name type="scientific">Candidatus Acidulodesulfobacterium ferriphilum</name>
    <dbReference type="NCBI Taxonomy" id="2597223"/>
    <lineage>
        <taxon>Bacteria</taxon>
        <taxon>Deltaproteobacteria</taxon>
        <taxon>Candidatus Acidulodesulfobacterales</taxon>
        <taxon>Candidatus Acidulodesulfobacterium</taxon>
    </lineage>
</organism>
<accession>A0A519BBW1</accession>
<keyword evidence="2" id="KW-0255">Endonuclease</keyword>
<dbReference type="GO" id="GO:0004519">
    <property type="term" value="F:endonuclease activity"/>
    <property type="evidence" value="ECO:0007669"/>
    <property type="project" value="UniProtKB-KW"/>
</dbReference>
<proteinExistence type="predicted"/>
<dbReference type="PANTHER" id="PTHR34107">
    <property type="entry name" value="SLL0198 PROTEIN-RELATED"/>
    <property type="match status" value="1"/>
</dbReference>
<evidence type="ECO:0000313" key="2">
    <source>
        <dbReference type="EMBL" id="RZD14767.1"/>
    </source>
</evidence>
<comment type="caution">
    <text evidence="2">The sequence shown here is derived from an EMBL/GenBank/DDBJ whole genome shotgun (WGS) entry which is preliminary data.</text>
</comment>
<dbReference type="SUPFAM" id="SSF52980">
    <property type="entry name" value="Restriction endonuclease-like"/>
    <property type="match status" value="1"/>
</dbReference>
<dbReference type="InterPro" id="IPR008538">
    <property type="entry name" value="Uma2"/>
</dbReference>
<dbReference type="EMBL" id="SGBD01000001">
    <property type="protein sequence ID" value="RZD14767.1"/>
    <property type="molecule type" value="Genomic_DNA"/>
</dbReference>
<dbReference type="PANTHER" id="PTHR34107:SF4">
    <property type="entry name" value="SLL1222 PROTEIN"/>
    <property type="match status" value="1"/>
</dbReference>
<keyword evidence="2" id="KW-0378">Hydrolase</keyword>
<dbReference type="InterPro" id="IPR012296">
    <property type="entry name" value="Nuclease_put_TT1808"/>
</dbReference>
<sequence length="228" mass="26053">MNKVFLSQGYKEHIANNSEPKKECSVQLLGTLPLRTDYTVLDYYALPEGSPYQLIEGELIMTPAPTRHHQSISRNLEFLILNHVKKNNLGFVYDAPIDVYLDDNNAFQPDIIFISNNNKFIMEDKGILGAPDLVIEIASPSTMGYDISAKQRVYERCGVKEYIMVNPMEKSVSVFLPENKNIHNNTGNEPENKPNFICHKIDLKENKTLHIKTLDLKIDLEEVFKPDI</sequence>